<evidence type="ECO:0000256" key="1">
    <source>
        <dbReference type="ARBA" id="ARBA00004141"/>
    </source>
</evidence>
<dbReference type="Proteomes" id="UP000683360">
    <property type="component" value="Unassembled WGS sequence"/>
</dbReference>
<evidence type="ECO:0000256" key="4">
    <source>
        <dbReference type="ARBA" id="ARBA00023040"/>
    </source>
</evidence>
<comment type="caution">
    <text evidence="10">The sequence shown here is derived from an EMBL/GenBank/DDBJ whole genome shotgun (WGS) entry which is preliminary data.</text>
</comment>
<dbReference type="PANTHER" id="PTHR24235:SF29">
    <property type="entry name" value="GH23382P"/>
    <property type="match status" value="1"/>
</dbReference>
<dbReference type="Pfam" id="PF00001">
    <property type="entry name" value="7tm_1"/>
    <property type="match status" value="1"/>
</dbReference>
<feature type="transmembrane region" description="Helical" evidence="8">
    <location>
        <begin position="32"/>
        <end position="54"/>
    </location>
</feature>
<dbReference type="GO" id="GO:0016020">
    <property type="term" value="C:membrane"/>
    <property type="evidence" value="ECO:0007669"/>
    <property type="project" value="UniProtKB-SubCell"/>
</dbReference>
<keyword evidence="3 8" id="KW-1133">Transmembrane helix</keyword>
<keyword evidence="6" id="KW-0675">Receptor</keyword>
<feature type="transmembrane region" description="Helical" evidence="8">
    <location>
        <begin position="147"/>
        <end position="174"/>
    </location>
</feature>
<evidence type="ECO:0000256" key="6">
    <source>
        <dbReference type="ARBA" id="ARBA00023170"/>
    </source>
</evidence>
<feature type="transmembrane region" description="Helical" evidence="8">
    <location>
        <begin position="66"/>
        <end position="93"/>
    </location>
</feature>
<evidence type="ECO:0000256" key="7">
    <source>
        <dbReference type="ARBA" id="ARBA00023224"/>
    </source>
</evidence>
<evidence type="ECO:0000256" key="5">
    <source>
        <dbReference type="ARBA" id="ARBA00023136"/>
    </source>
</evidence>
<gene>
    <name evidence="10" type="ORF">MEDL_56371</name>
</gene>
<dbReference type="PANTHER" id="PTHR24235">
    <property type="entry name" value="NEUROPEPTIDE Y RECEPTOR"/>
    <property type="match status" value="1"/>
</dbReference>
<feature type="transmembrane region" description="Helical" evidence="8">
    <location>
        <begin position="194"/>
        <end position="216"/>
    </location>
</feature>
<accession>A0A8S3UEQ3</accession>
<dbReference type="AlphaFoldDB" id="A0A8S3UEQ3"/>
<dbReference type="PRINTS" id="PR00237">
    <property type="entry name" value="GPCRRHODOPSN"/>
</dbReference>
<feature type="domain" description="G-protein coupled receptors family 1 profile" evidence="9">
    <location>
        <begin position="45"/>
        <end position="305"/>
    </location>
</feature>
<proteinExistence type="predicted"/>
<feature type="transmembrane region" description="Helical" evidence="8">
    <location>
        <begin position="284"/>
        <end position="308"/>
    </location>
</feature>
<sequence>MEINESDYSFITVNLSSIENYDLPMGFKSVMLVLYAIIIIVSINGNVVLLYTIYTMPKKRINANNYFVASFAISDILMGTLCIPFTCISNILYSYWPFGSMMCPIVSFAQVGIVLQRSFIMMAVSFERHHAIARRMKKPFAKRKVKLVILTLWLIAIIGATPTAVFSTIVHLPFEPGIRGLCLENWPSNTNRDLYNSIILSVQYGIPLIILTFTYVHIGYIIWNNKIPGEVDTVRDNKIAKSKRKTVKMLVAVVLMFIFTWLPLHSLNIFGDIDPSIYDRMYVHMVWLGFHWLALSNSASGCVIYIAMSSVFRNGFKRCLYNVSCGRLYCLKSSLTYNDSRLKRSYSNFSPHIRRCSSDASSVYRLKSWNKLSLEMDPTNNNRGRRHSVDVTC</sequence>
<organism evidence="10 11">
    <name type="scientific">Mytilus edulis</name>
    <name type="common">Blue mussel</name>
    <dbReference type="NCBI Taxonomy" id="6550"/>
    <lineage>
        <taxon>Eukaryota</taxon>
        <taxon>Metazoa</taxon>
        <taxon>Spiralia</taxon>
        <taxon>Lophotrochozoa</taxon>
        <taxon>Mollusca</taxon>
        <taxon>Bivalvia</taxon>
        <taxon>Autobranchia</taxon>
        <taxon>Pteriomorphia</taxon>
        <taxon>Mytilida</taxon>
        <taxon>Mytiloidea</taxon>
        <taxon>Mytilidae</taxon>
        <taxon>Mytilinae</taxon>
        <taxon>Mytilus</taxon>
    </lineage>
</organism>
<keyword evidence="11" id="KW-1185">Reference proteome</keyword>
<evidence type="ECO:0000256" key="3">
    <source>
        <dbReference type="ARBA" id="ARBA00022989"/>
    </source>
</evidence>
<dbReference type="PROSITE" id="PS50262">
    <property type="entry name" value="G_PROTEIN_RECEP_F1_2"/>
    <property type="match status" value="1"/>
</dbReference>
<dbReference type="EMBL" id="CAJPWZ010002731">
    <property type="protein sequence ID" value="CAG2244293.1"/>
    <property type="molecule type" value="Genomic_DNA"/>
</dbReference>
<name>A0A8S3UEQ3_MYTED</name>
<dbReference type="InterPro" id="IPR017452">
    <property type="entry name" value="GPCR_Rhodpsn_7TM"/>
</dbReference>
<feature type="transmembrane region" description="Helical" evidence="8">
    <location>
        <begin position="105"/>
        <end position="126"/>
    </location>
</feature>
<evidence type="ECO:0000313" key="11">
    <source>
        <dbReference type="Proteomes" id="UP000683360"/>
    </source>
</evidence>
<feature type="transmembrane region" description="Helical" evidence="8">
    <location>
        <begin position="247"/>
        <end position="264"/>
    </location>
</feature>
<keyword evidence="7" id="KW-0807">Transducer</keyword>
<evidence type="ECO:0000256" key="2">
    <source>
        <dbReference type="ARBA" id="ARBA00022692"/>
    </source>
</evidence>
<evidence type="ECO:0000259" key="9">
    <source>
        <dbReference type="PROSITE" id="PS50262"/>
    </source>
</evidence>
<keyword evidence="2 8" id="KW-0812">Transmembrane</keyword>
<keyword evidence="4" id="KW-0297">G-protein coupled receptor</keyword>
<dbReference type="Gene3D" id="1.20.1070.10">
    <property type="entry name" value="Rhodopsin 7-helix transmembrane proteins"/>
    <property type="match status" value="1"/>
</dbReference>
<dbReference type="InterPro" id="IPR000276">
    <property type="entry name" value="GPCR_Rhodpsn"/>
</dbReference>
<keyword evidence="5 8" id="KW-0472">Membrane</keyword>
<comment type="subcellular location">
    <subcellularLocation>
        <location evidence="1">Membrane</location>
        <topology evidence="1">Multi-pass membrane protein</topology>
    </subcellularLocation>
</comment>
<reference evidence="10" key="1">
    <citation type="submission" date="2021-03" db="EMBL/GenBank/DDBJ databases">
        <authorList>
            <person name="Bekaert M."/>
        </authorList>
    </citation>
    <scope>NUCLEOTIDE SEQUENCE</scope>
</reference>
<dbReference type="SUPFAM" id="SSF81321">
    <property type="entry name" value="Family A G protein-coupled receptor-like"/>
    <property type="match status" value="1"/>
</dbReference>
<protein>
    <submittedName>
        <fullName evidence="10">Rya-R</fullName>
    </submittedName>
</protein>
<dbReference type="GO" id="GO:0004930">
    <property type="term" value="F:G protein-coupled receptor activity"/>
    <property type="evidence" value="ECO:0007669"/>
    <property type="project" value="UniProtKB-KW"/>
</dbReference>
<evidence type="ECO:0000313" key="10">
    <source>
        <dbReference type="EMBL" id="CAG2244293.1"/>
    </source>
</evidence>
<evidence type="ECO:0000256" key="8">
    <source>
        <dbReference type="SAM" id="Phobius"/>
    </source>
</evidence>
<dbReference type="OrthoDB" id="10053194at2759"/>